<evidence type="ECO:0000256" key="2">
    <source>
        <dbReference type="SAM" id="SignalP"/>
    </source>
</evidence>
<reference evidence="3 4" key="1">
    <citation type="journal article" date="2010" name="Stand. Genomic Sci.">
        <title>Complete genome sequence of Spirosoma linguale type strain (1).</title>
        <authorList>
            <person name="Lail K."/>
            <person name="Sikorski J."/>
            <person name="Saunders E."/>
            <person name="Lapidus A."/>
            <person name="Glavina Del Rio T."/>
            <person name="Copeland A."/>
            <person name="Tice H."/>
            <person name="Cheng J.-F."/>
            <person name="Lucas S."/>
            <person name="Nolan M."/>
            <person name="Bruce D."/>
            <person name="Goodwin L."/>
            <person name="Pitluck S."/>
            <person name="Ivanova N."/>
            <person name="Mavromatis K."/>
            <person name="Ovchinnikova G."/>
            <person name="Pati A."/>
            <person name="Chen A."/>
            <person name="Palaniappan K."/>
            <person name="Land M."/>
            <person name="Hauser L."/>
            <person name="Chang Y.-J."/>
            <person name="Jeffries C.D."/>
            <person name="Chain P."/>
            <person name="Brettin T."/>
            <person name="Detter J.C."/>
            <person name="Schuetze A."/>
            <person name="Rohde M."/>
            <person name="Tindall B.J."/>
            <person name="Goeker M."/>
            <person name="Bristow J."/>
            <person name="Eisen J.A."/>
            <person name="Markowitz V."/>
            <person name="Hugenholtz P."/>
            <person name="Kyrpides N.C."/>
            <person name="Klenk H.-P."/>
            <person name="Chen F."/>
        </authorList>
    </citation>
    <scope>NUCLEOTIDE SEQUENCE [LARGE SCALE GENOMIC DNA]</scope>
    <source>
        <strain evidence="4">ATCC 33905 / DSM 74 / LMG 10896 / Claus 1</strain>
    </source>
</reference>
<accession>D2QK48</accession>
<evidence type="ECO:0000313" key="3">
    <source>
        <dbReference type="EMBL" id="ADB37170.1"/>
    </source>
</evidence>
<dbReference type="STRING" id="504472.Slin_1119"/>
<feature type="region of interest" description="Disordered" evidence="1">
    <location>
        <begin position="17"/>
        <end position="110"/>
    </location>
</feature>
<dbReference type="EMBL" id="CP001769">
    <property type="protein sequence ID" value="ADB37170.1"/>
    <property type="molecule type" value="Genomic_DNA"/>
</dbReference>
<evidence type="ECO:0000313" key="4">
    <source>
        <dbReference type="Proteomes" id="UP000002028"/>
    </source>
</evidence>
<evidence type="ECO:0000256" key="1">
    <source>
        <dbReference type="SAM" id="MobiDB-lite"/>
    </source>
</evidence>
<protein>
    <submittedName>
        <fullName evidence="3">Uncharacterized protein</fullName>
    </submittedName>
</protein>
<feature type="compositionally biased region" description="Polar residues" evidence="1">
    <location>
        <begin position="31"/>
        <end position="82"/>
    </location>
</feature>
<dbReference type="KEGG" id="sli:Slin_1119"/>
<feature type="chain" id="PRO_5003034866" evidence="2">
    <location>
        <begin position="21"/>
        <end position="110"/>
    </location>
</feature>
<keyword evidence="2" id="KW-0732">Signal</keyword>
<keyword evidence="4" id="KW-1185">Reference proteome</keyword>
<name>D2QK48_SPILD</name>
<dbReference type="HOGENOM" id="CLU_2169485_0_0_10"/>
<dbReference type="Proteomes" id="UP000002028">
    <property type="component" value="Chromosome"/>
</dbReference>
<sequence length="110" mass="11184">MIHSFATVALVLALAGTAAAQQKQPRRTNDNKSATGTVSSNDAARSNPSAANTHDGTNGASTGTGLTNDQYQANGSSPNRGTTKVDAASSVRTGPSNVKAKKKTPKESNQ</sequence>
<organism evidence="3 4">
    <name type="scientific">Spirosoma linguale (strain ATCC 33905 / DSM 74 / LMG 10896 / Claus 1)</name>
    <dbReference type="NCBI Taxonomy" id="504472"/>
    <lineage>
        <taxon>Bacteria</taxon>
        <taxon>Pseudomonadati</taxon>
        <taxon>Bacteroidota</taxon>
        <taxon>Cytophagia</taxon>
        <taxon>Cytophagales</taxon>
        <taxon>Cytophagaceae</taxon>
        <taxon>Spirosoma</taxon>
    </lineage>
</organism>
<dbReference type="AlphaFoldDB" id="D2QK48"/>
<feature type="signal peptide" evidence="2">
    <location>
        <begin position="1"/>
        <end position="20"/>
    </location>
</feature>
<gene>
    <name evidence="3" type="ordered locus">Slin_1119</name>
</gene>
<dbReference type="RefSeq" id="WP_012925721.1">
    <property type="nucleotide sequence ID" value="NC_013730.1"/>
</dbReference>
<proteinExistence type="predicted"/>